<dbReference type="AlphaFoldDB" id="A0A2T4TYT5"/>
<sequence length="164" mass="18747">MGSKKKGKRAPERVHFFPQEGMTQEGRVGTMTLAEDMRDLAQEIVNSFDTRVARVAALRDETAAKLKEFRHDLRRKAADLKRFLSTSESTRLRDFRAMHQGIRARQEERSGETAELMNRFYRGSEQRAQEVGGMLAGFRREQEAMAGHWRNMTATMAGKRAGGR</sequence>
<dbReference type="Proteomes" id="UP000241436">
    <property type="component" value="Unassembled WGS sequence"/>
</dbReference>
<comment type="caution">
    <text evidence="1">The sequence shown here is derived from an EMBL/GenBank/DDBJ whole genome shotgun (WGS) entry which is preliminary data.</text>
</comment>
<evidence type="ECO:0000313" key="2">
    <source>
        <dbReference type="Proteomes" id="UP000241436"/>
    </source>
</evidence>
<reference evidence="2" key="2">
    <citation type="journal article" date="2018" name="Environ. Microbiol.">
        <title>Bloom of a denitrifying methanotroph, 'Candidatus Methylomirabilis limnetica', in a deep stratified lake.</title>
        <authorList>
            <person name="Graf J.S."/>
            <person name="Mayr M.J."/>
            <person name="Marchant H.K."/>
            <person name="Tienken D."/>
            <person name="Hach P.F."/>
            <person name="Brand A."/>
            <person name="Schubert C.J."/>
            <person name="Kuypers M.M."/>
            <person name="Milucka J."/>
        </authorList>
    </citation>
    <scope>NUCLEOTIDE SEQUENCE [LARGE SCALE GENOMIC DNA]</scope>
    <source>
        <strain evidence="2">Zug</strain>
    </source>
</reference>
<gene>
    <name evidence="1" type="ORF">CLG94_06320</name>
</gene>
<organism evidence="1 2">
    <name type="scientific">Candidatus Methylomirabilis limnetica</name>
    <dbReference type="NCBI Taxonomy" id="2033718"/>
    <lineage>
        <taxon>Bacteria</taxon>
        <taxon>Candidatus Methylomirabilota</taxon>
        <taxon>Candidatus Methylomirabilia</taxon>
        <taxon>Candidatus Methylomirabilales</taxon>
        <taxon>Candidatus Methylomirabilaceae</taxon>
        <taxon>Candidatus Methylomirabilis</taxon>
    </lineage>
</organism>
<dbReference type="EMBL" id="NVQC01000017">
    <property type="protein sequence ID" value="PTL36266.1"/>
    <property type="molecule type" value="Genomic_DNA"/>
</dbReference>
<name>A0A2T4TYT5_9BACT</name>
<dbReference type="RefSeq" id="WP_107562012.1">
    <property type="nucleotide sequence ID" value="NZ_NVQC01000017.1"/>
</dbReference>
<protein>
    <submittedName>
        <fullName evidence="1">Uncharacterized protein</fullName>
    </submittedName>
</protein>
<evidence type="ECO:0000313" key="1">
    <source>
        <dbReference type="EMBL" id="PTL36266.1"/>
    </source>
</evidence>
<proteinExistence type="predicted"/>
<keyword evidence="2" id="KW-1185">Reference proteome</keyword>
<accession>A0A2T4TYT5</accession>
<reference evidence="1 2" key="1">
    <citation type="submission" date="2017-09" db="EMBL/GenBank/DDBJ databases">
        <title>Bloom of a denitrifying methanotroph, Candidatus Methylomirabilis limnetica, in a deep stratified lake.</title>
        <authorList>
            <person name="Graf J.S."/>
            <person name="Marchant H.K."/>
            <person name="Tienken D."/>
            <person name="Hach P.F."/>
            <person name="Brand A."/>
            <person name="Schubert C.J."/>
            <person name="Kuypers M.M."/>
            <person name="Milucka J."/>
        </authorList>
    </citation>
    <scope>NUCLEOTIDE SEQUENCE [LARGE SCALE GENOMIC DNA]</scope>
    <source>
        <strain evidence="1 2">Zug</strain>
    </source>
</reference>